<keyword evidence="1" id="KW-0812">Transmembrane</keyword>
<keyword evidence="1" id="KW-0472">Membrane</keyword>
<reference evidence="2 3" key="1">
    <citation type="journal article" date="2019" name="Genome Biol. Evol.">
        <title>The Rhododendron genome and chromosomal organization provide insight into shared whole-genome duplications across the heath family (Ericaceae).</title>
        <authorList>
            <person name="Soza V.L."/>
            <person name="Lindsley D."/>
            <person name="Waalkes A."/>
            <person name="Ramage E."/>
            <person name="Patwardhan R.P."/>
            <person name="Burton J.N."/>
            <person name="Adey A."/>
            <person name="Kumar A."/>
            <person name="Qiu R."/>
            <person name="Shendure J."/>
            <person name="Hall B."/>
        </authorList>
    </citation>
    <scope>NUCLEOTIDE SEQUENCE [LARGE SCALE GENOMIC DNA]</scope>
    <source>
        <strain evidence="2">RSF 1966-606</strain>
    </source>
</reference>
<comment type="caution">
    <text evidence="2">The sequence shown here is derived from an EMBL/GenBank/DDBJ whole genome shotgun (WGS) entry which is preliminary data.</text>
</comment>
<evidence type="ECO:0000313" key="2">
    <source>
        <dbReference type="EMBL" id="KAE9450533.1"/>
    </source>
</evidence>
<dbReference type="EMBL" id="QEFC01002799">
    <property type="protein sequence ID" value="KAE9450533.1"/>
    <property type="molecule type" value="Genomic_DNA"/>
</dbReference>
<name>A0A6A4KSJ4_9ERIC</name>
<evidence type="ECO:0000313" key="3">
    <source>
        <dbReference type="Proteomes" id="UP000428333"/>
    </source>
</evidence>
<protein>
    <submittedName>
        <fullName evidence="2">Uncharacterized protein</fullName>
    </submittedName>
</protein>
<evidence type="ECO:0000256" key="1">
    <source>
        <dbReference type="SAM" id="Phobius"/>
    </source>
</evidence>
<gene>
    <name evidence="2" type="ORF">C3L33_17574</name>
</gene>
<dbReference type="OrthoDB" id="70142at2759"/>
<accession>A0A6A4KSJ4</accession>
<keyword evidence="3" id="KW-1185">Reference proteome</keyword>
<dbReference type="Proteomes" id="UP000428333">
    <property type="component" value="Linkage Group LG10"/>
</dbReference>
<dbReference type="AlphaFoldDB" id="A0A6A4KSJ4"/>
<feature type="non-terminal residue" evidence="2">
    <location>
        <position position="1"/>
    </location>
</feature>
<feature type="transmembrane region" description="Helical" evidence="1">
    <location>
        <begin position="62"/>
        <end position="81"/>
    </location>
</feature>
<organism evidence="2 3">
    <name type="scientific">Rhododendron williamsianum</name>
    <dbReference type="NCBI Taxonomy" id="262921"/>
    <lineage>
        <taxon>Eukaryota</taxon>
        <taxon>Viridiplantae</taxon>
        <taxon>Streptophyta</taxon>
        <taxon>Embryophyta</taxon>
        <taxon>Tracheophyta</taxon>
        <taxon>Spermatophyta</taxon>
        <taxon>Magnoliopsida</taxon>
        <taxon>eudicotyledons</taxon>
        <taxon>Gunneridae</taxon>
        <taxon>Pentapetalae</taxon>
        <taxon>asterids</taxon>
        <taxon>Ericales</taxon>
        <taxon>Ericaceae</taxon>
        <taxon>Ericoideae</taxon>
        <taxon>Rhodoreae</taxon>
        <taxon>Rhododendron</taxon>
    </lineage>
</organism>
<proteinExistence type="predicted"/>
<sequence length="254" mass="28213">MSIIQILSQTHKELALSVKIAKPSTAVIYIRFSHLAGTYSSVFDFCAGRCRHNSESVVSIKFMKMLTLAISITAFLFHQILQVSGQKLWGWNSLLYAILGFDDRLTMCNNLKSCCEEFYYSYLLNAYSTTGTTGDHVEARLAGINVIVGSVVCSVIIFLLLLSIYNILVTYSIQKYMRCKGACLASIGADQPAEVVDDAPRHLVHTCALFTGMYCRNTVHILCRNPGACLYTRTPSMLACDGLHRHTKRLCPCA</sequence>
<feature type="transmembrane region" description="Helical" evidence="1">
    <location>
        <begin position="146"/>
        <end position="168"/>
    </location>
</feature>
<keyword evidence="1" id="KW-1133">Transmembrane helix</keyword>